<evidence type="ECO:0000313" key="2">
    <source>
        <dbReference type="Proteomes" id="UP000186268"/>
    </source>
</evidence>
<proteinExistence type="predicted"/>
<evidence type="ECO:0008006" key="3">
    <source>
        <dbReference type="Google" id="ProtNLM"/>
    </source>
</evidence>
<dbReference type="RefSeq" id="WP_083600324.1">
    <property type="nucleotide sequence ID" value="NZ_CAWNAG010000090.1"/>
</dbReference>
<protein>
    <recommendedName>
        <fullName evidence="3">Mobilization protein BmgB</fullName>
    </recommendedName>
</protein>
<gene>
    <name evidence="1" type="ORF">Xedl_02524</name>
</gene>
<name>A0A1Q5TP63_9GAMM</name>
<organism evidence="1 2">
    <name type="scientific">Xenorhabdus eapokensis</name>
    <dbReference type="NCBI Taxonomy" id="1873482"/>
    <lineage>
        <taxon>Bacteria</taxon>
        <taxon>Pseudomonadati</taxon>
        <taxon>Pseudomonadota</taxon>
        <taxon>Gammaproteobacteria</taxon>
        <taxon>Enterobacterales</taxon>
        <taxon>Morganellaceae</taxon>
        <taxon>Xenorhabdus</taxon>
    </lineage>
</organism>
<dbReference type="OrthoDB" id="6446857at2"/>
<accession>A0A1Q5TP63</accession>
<dbReference type="Proteomes" id="UP000186268">
    <property type="component" value="Unassembled WGS sequence"/>
</dbReference>
<dbReference type="EMBL" id="MKGQ01000018">
    <property type="protein sequence ID" value="OKP02020.1"/>
    <property type="molecule type" value="Genomic_DNA"/>
</dbReference>
<sequence length="76" mass="8733">MSHASTLKTTIRLKKSESIDLQEKAFLLTKKNIMSGRQKIYSEADLVHYAIEQILSMITLDEDGHLILKKDSRDSR</sequence>
<reference evidence="1 2" key="1">
    <citation type="submission" date="2016-09" db="EMBL/GenBank/DDBJ databases">
        <title>Xenorhabdus thuongxuanensis sp. nov. and Xenorhabdus eapokensis sp. nov., isolated from Steinernema species.</title>
        <authorList>
            <person name="Kaempfer P."/>
            <person name="Tobias N.J."/>
            <person name="Phan Ke L."/>
            <person name="Bode H.B."/>
            <person name="Glaeser S.P."/>
        </authorList>
    </citation>
    <scope>NUCLEOTIDE SEQUENCE [LARGE SCALE GENOMIC DNA]</scope>
    <source>
        <strain evidence="1 2">DL20</strain>
    </source>
</reference>
<keyword evidence="2" id="KW-1185">Reference proteome</keyword>
<evidence type="ECO:0000313" key="1">
    <source>
        <dbReference type="EMBL" id="OKP02020.1"/>
    </source>
</evidence>
<dbReference type="AlphaFoldDB" id="A0A1Q5TP63"/>
<comment type="caution">
    <text evidence="1">The sequence shown here is derived from an EMBL/GenBank/DDBJ whole genome shotgun (WGS) entry which is preliminary data.</text>
</comment>